<gene>
    <name evidence="2" type="ORF">SAMN05192589_101424</name>
</gene>
<name>A0A1G6JKJ1_9BURK</name>
<dbReference type="Proteomes" id="UP000198781">
    <property type="component" value="Unassembled WGS sequence"/>
</dbReference>
<sequence length="72" mass="7671">MTRKSWPFLSTYQERSPEQRVAPTSDATRMSARSIPISLGTDGVSASPSAMGNGHRNHCSDFASSNLLTSAG</sequence>
<accession>A0A1G6JKJ1</accession>
<organism evidence="2 3">
    <name type="scientific">Paracidovorax valerianellae</name>
    <dbReference type="NCBI Taxonomy" id="187868"/>
    <lineage>
        <taxon>Bacteria</taxon>
        <taxon>Pseudomonadati</taxon>
        <taxon>Pseudomonadota</taxon>
        <taxon>Betaproteobacteria</taxon>
        <taxon>Burkholderiales</taxon>
        <taxon>Comamonadaceae</taxon>
        <taxon>Paracidovorax</taxon>
    </lineage>
</organism>
<proteinExistence type="predicted"/>
<feature type="compositionally biased region" description="Polar residues" evidence="1">
    <location>
        <begin position="62"/>
        <end position="72"/>
    </location>
</feature>
<reference evidence="2 3" key="1">
    <citation type="submission" date="2016-10" db="EMBL/GenBank/DDBJ databases">
        <authorList>
            <person name="de Groot N.N."/>
        </authorList>
    </citation>
    <scope>NUCLEOTIDE SEQUENCE [LARGE SCALE GENOMIC DNA]</scope>
    <source>
        <strain evidence="2 3">DSM 16619</strain>
    </source>
</reference>
<evidence type="ECO:0000313" key="2">
    <source>
        <dbReference type="EMBL" id="SDC19178.1"/>
    </source>
</evidence>
<dbReference type="AlphaFoldDB" id="A0A1G6JKJ1"/>
<protein>
    <submittedName>
        <fullName evidence="2">Uncharacterized protein</fullName>
    </submittedName>
</protein>
<dbReference type="STRING" id="187868.SAMN05192589_101424"/>
<feature type="region of interest" description="Disordered" evidence="1">
    <location>
        <begin position="1"/>
        <end position="72"/>
    </location>
</feature>
<evidence type="ECO:0000313" key="3">
    <source>
        <dbReference type="Proteomes" id="UP000198781"/>
    </source>
</evidence>
<keyword evidence="3" id="KW-1185">Reference proteome</keyword>
<dbReference type="EMBL" id="FMZC01000001">
    <property type="protein sequence ID" value="SDC19178.1"/>
    <property type="molecule type" value="Genomic_DNA"/>
</dbReference>
<evidence type="ECO:0000256" key="1">
    <source>
        <dbReference type="SAM" id="MobiDB-lite"/>
    </source>
</evidence>